<proteinExistence type="predicted"/>
<feature type="compositionally biased region" description="Low complexity" evidence="1">
    <location>
        <begin position="513"/>
        <end position="527"/>
    </location>
</feature>
<keyword evidence="3" id="KW-1185">Reference proteome</keyword>
<evidence type="ECO:0000313" key="3">
    <source>
        <dbReference type="Proteomes" id="UP001600888"/>
    </source>
</evidence>
<sequence>MQATGIKRARSPDDDGTCCGGARSAKSGRRRGGSRPGGDGRGSGSGGGPRGGPSTSTPGGGGGRKSTPGGGGGGASSGAPGSSGFNPGAHGFVPRPGVVAPGPGGGVAPGAVGIDPYAEAGEEEEAEGDDVMDAGEGGEMDDKEGDEMDIDDGSVNDNNSGSATYSAIYDRAKVWNKYGADRVKTWSRSKIILYLPNLPSTFDSQWDQNPNFTVPLFQALRDALEGPDAVVDLTGLGADQGYNRVLGNRAAGRLFATLYGHNRRLFASKKSAIQNLKRIEGQRPIADKQHTEEQALWQSLLRLDPDVDKASWVWELLREASRRWMDTRFRNLRMNARRYNDGTPRDVSDLPTQPFGTAARVEIINTFVHGGDLRLDALMCQLNFGPARHRNRGYGPYMEELFEYYYGMSSEVGIWLSENALQESRGADWMNYVYTINAYVIARDAMLGNRGRNYSTVSFGDIHEQLFFPYSQRVADLVNFAKDNPNRDVDANLVAEADRYRYTLETISPMRPPRFGQPQGVQPGGRP</sequence>
<dbReference type="EMBL" id="JBAWTH010000290">
    <property type="protein sequence ID" value="KAL2272147.1"/>
    <property type="molecule type" value="Genomic_DNA"/>
</dbReference>
<dbReference type="Proteomes" id="UP001600888">
    <property type="component" value="Unassembled WGS sequence"/>
</dbReference>
<comment type="caution">
    <text evidence="2">The sequence shown here is derived from an EMBL/GenBank/DDBJ whole genome shotgun (WGS) entry which is preliminary data.</text>
</comment>
<organism evidence="2 3">
    <name type="scientific">Diaporthe vaccinii</name>
    <dbReference type="NCBI Taxonomy" id="105482"/>
    <lineage>
        <taxon>Eukaryota</taxon>
        <taxon>Fungi</taxon>
        <taxon>Dikarya</taxon>
        <taxon>Ascomycota</taxon>
        <taxon>Pezizomycotina</taxon>
        <taxon>Sordariomycetes</taxon>
        <taxon>Sordariomycetidae</taxon>
        <taxon>Diaporthales</taxon>
        <taxon>Diaporthaceae</taxon>
        <taxon>Diaporthe</taxon>
        <taxon>Diaporthe eres species complex</taxon>
    </lineage>
</organism>
<protein>
    <submittedName>
        <fullName evidence="2">Uncharacterized protein</fullName>
    </submittedName>
</protein>
<accession>A0ABR4DRH7</accession>
<feature type="compositionally biased region" description="Gly residues" evidence="1">
    <location>
        <begin position="58"/>
        <end position="76"/>
    </location>
</feature>
<gene>
    <name evidence="2" type="ORF">FJTKL_07588</name>
</gene>
<evidence type="ECO:0000313" key="2">
    <source>
        <dbReference type="EMBL" id="KAL2272147.1"/>
    </source>
</evidence>
<evidence type="ECO:0000256" key="1">
    <source>
        <dbReference type="SAM" id="MobiDB-lite"/>
    </source>
</evidence>
<feature type="compositionally biased region" description="Acidic residues" evidence="1">
    <location>
        <begin position="120"/>
        <end position="154"/>
    </location>
</feature>
<feature type="region of interest" description="Disordered" evidence="1">
    <location>
        <begin position="1"/>
        <end position="162"/>
    </location>
</feature>
<reference evidence="2 3" key="1">
    <citation type="submission" date="2024-03" db="EMBL/GenBank/DDBJ databases">
        <title>A high-quality draft genome sequence of Diaporthe vaccinii, a causative agent of upright dieback and viscid rot disease in cranberry plants.</title>
        <authorList>
            <person name="Sarrasin M."/>
            <person name="Lang B.F."/>
            <person name="Burger G."/>
        </authorList>
    </citation>
    <scope>NUCLEOTIDE SEQUENCE [LARGE SCALE GENOMIC DNA]</scope>
    <source>
        <strain evidence="2 3">IS7</strain>
    </source>
</reference>
<feature type="region of interest" description="Disordered" evidence="1">
    <location>
        <begin position="508"/>
        <end position="527"/>
    </location>
</feature>
<name>A0ABR4DRH7_9PEZI</name>
<feature type="compositionally biased region" description="Gly residues" evidence="1">
    <location>
        <begin position="34"/>
        <end position="51"/>
    </location>
</feature>